<proteinExistence type="predicted"/>
<dbReference type="InterPro" id="IPR032567">
    <property type="entry name" value="RTL1-rel"/>
</dbReference>
<dbReference type="Gene3D" id="2.40.70.10">
    <property type="entry name" value="Acid Proteases"/>
    <property type="match status" value="1"/>
</dbReference>
<dbReference type="InterPro" id="IPR021109">
    <property type="entry name" value="Peptidase_aspartic_dom_sf"/>
</dbReference>
<dbReference type="PANTHER" id="PTHR15503">
    <property type="entry name" value="LDOC1 RELATED"/>
    <property type="match status" value="1"/>
</dbReference>
<dbReference type="CDD" id="cd00303">
    <property type="entry name" value="retropepsin_like"/>
    <property type="match status" value="1"/>
</dbReference>
<dbReference type="Proteomes" id="UP000886653">
    <property type="component" value="Unassembled WGS sequence"/>
</dbReference>
<dbReference type="PANTHER" id="PTHR15503:SF45">
    <property type="entry name" value="RNA-DIRECTED DNA POLYMERASE HOMOLOG"/>
    <property type="match status" value="1"/>
</dbReference>
<evidence type="ECO:0000313" key="2">
    <source>
        <dbReference type="Proteomes" id="UP000886653"/>
    </source>
</evidence>
<evidence type="ECO:0000313" key="1">
    <source>
        <dbReference type="EMBL" id="KAG0152594.1"/>
    </source>
</evidence>
<sequence>MGLVSTSPTELELGKPELVSKGPVQVSKLAEPECITPPVGMEVRIENPALREDKDKVAIRVLLDTGSQKASYVSCSYVDQCRLKTRRKRGIPPSSGVWRQPQRITHVSDVRLEFGGLIFNQEGPVAPLRSCDVILSMDWISQHALSTDWEKGIWSLRDKKGTLGTFRGIDAWLVQGHDLLAPISEVKGPGDDDPAPWAEISTEDPVLVSAAKKLLEGHRSLFGPPVRRMSSLWLKELQEKLEVLQKNGFTRPSTSPWSSPVLFAPVPLPKSYVSA</sequence>
<accession>A0A9P6NVA5</accession>
<dbReference type="SUPFAM" id="SSF50630">
    <property type="entry name" value="Acid proteases"/>
    <property type="match status" value="1"/>
</dbReference>
<organism evidence="1 2">
    <name type="scientific">Cronartium quercuum f. sp. fusiforme G11</name>
    <dbReference type="NCBI Taxonomy" id="708437"/>
    <lineage>
        <taxon>Eukaryota</taxon>
        <taxon>Fungi</taxon>
        <taxon>Dikarya</taxon>
        <taxon>Basidiomycota</taxon>
        <taxon>Pucciniomycotina</taxon>
        <taxon>Pucciniomycetes</taxon>
        <taxon>Pucciniales</taxon>
        <taxon>Coleosporiaceae</taxon>
        <taxon>Cronartium</taxon>
    </lineage>
</organism>
<keyword evidence="2" id="KW-1185">Reference proteome</keyword>
<dbReference type="Gene3D" id="3.10.10.10">
    <property type="entry name" value="HIV Type 1 Reverse Transcriptase, subunit A, domain 1"/>
    <property type="match status" value="1"/>
</dbReference>
<protein>
    <submittedName>
        <fullName evidence="1">Uncharacterized protein</fullName>
    </submittedName>
</protein>
<dbReference type="EMBL" id="MU167208">
    <property type="protein sequence ID" value="KAG0152594.1"/>
    <property type="molecule type" value="Genomic_DNA"/>
</dbReference>
<dbReference type="AlphaFoldDB" id="A0A9P6NVA5"/>
<gene>
    <name evidence="1" type="ORF">CROQUDRAFT_85723</name>
</gene>
<reference evidence="1" key="1">
    <citation type="submission" date="2013-11" db="EMBL/GenBank/DDBJ databases">
        <title>Genome sequence of the fusiform rust pathogen reveals effectors for host alternation and coevolution with pine.</title>
        <authorList>
            <consortium name="DOE Joint Genome Institute"/>
            <person name="Smith K."/>
            <person name="Pendleton A."/>
            <person name="Kubisiak T."/>
            <person name="Anderson C."/>
            <person name="Salamov A."/>
            <person name="Aerts A."/>
            <person name="Riley R."/>
            <person name="Clum A."/>
            <person name="Lindquist E."/>
            <person name="Ence D."/>
            <person name="Campbell M."/>
            <person name="Kronenberg Z."/>
            <person name="Feau N."/>
            <person name="Dhillon B."/>
            <person name="Hamelin R."/>
            <person name="Burleigh J."/>
            <person name="Smith J."/>
            <person name="Yandell M."/>
            <person name="Nelson C."/>
            <person name="Grigoriev I."/>
            <person name="Davis J."/>
        </authorList>
    </citation>
    <scope>NUCLEOTIDE SEQUENCE</scope>
    <source>
        <strain evidence="1">G11</strain>
    </source>
</reference>
<name>A0A9P6NVA5_9BASI</name>
<comment type="caution">
    <text evidence="1">The sequence shown here is derived from an EMBL/GenBank/DDBJ whole genome shotgun (WGS) entry which is preliminary data.</text>
</comment>